<protein>
    <submittedName>
        <fullName evidence="1">Uncharacterized protein</fullName>
    </submittedName>
</protein>
<evidence type="ECO:0000313" key="1">
    <source>
        <dbReference type="EMBL" id="TFB13584.1"/>
    </source>
</evidence>
<keyword evidence="2" id="KW-1185">Reference proteome</keyword>
<sequence length="67" mass="7987">MHLQVNINQTQSLKLSLTKELKQSIEMLQFSALELVYFLQIDRRQVPVEMNVLLDQIGWEYPQQKIK</sequence>
<dbReference type="Proteomes" id="UP000297975">
    <property type="component" value="Unassembled WGS sequence"/>
</dbReference>
<dbReference type="GO" id="GO:0001216">
    <property type="term" value="F:DNA-binding transcription activator activity"/>
    <property type="evidence" value="ECO:0007669"/>
    <property type="project" value="InterPro"/>
</dbReference>
<name>A0A4Y8ICF0_9BACI</name>
<dbReference type="AlphaFoldDB" id="A0A4Y8ICF0"/>
<proteinExistence type="predicted"/>
<dbReference type="RefSeq" id="WP_134341452.1">
    <property type="nucleotide sequence ID" value="NZ_SOPW01000024.1"/>
</dbReference>
<dbReference type="GO" id="GO:0016987">
    <property type="term" value="F:sigma factor activity"/>
    <property type="evidence" value="ECO:0007669"/>
    <property type="project" value="InterPro"/>
</dbReference>
<reference evidence="1 2" key="1">
    <citation type="submission" date="2019-03" db="EMBL/GenBank/DDBJ databases">
        <authorList>
            <person name="He R.-H."/>
        </authorList>
    </citation>
    <scope>NUCLEOTIDE SEQUENCE [LARGE SCALE GENOMIC DNA]</scope>
    <source>
        <strain evidence="2">SH 714</strain>
    </source>
</reference>
<accession>A0A4Y8ICF0</accession>
<comment type="caution">
    <text evidence="1">The sequence shown here is derived from an EMBL/GenBank/DDBJ whole genome shotgun (WGS) entry which is preliminary data.</text>
</comment>
<gene>
    <name evidence="1" type="ORF">E3U55_15805</name>
</gene>
<evidence type="ECO:0000313" key="2">
    <source>
        <dbReference type="Proteomes" id="UP000297975"/>
    </source>
</evidence>
<dbReference type="InterPro" id="IPR000394">
    <property type="entry name" value="RNA_pol_sigma_54"/>
</dbReference>
<organism evidence="1 2">
    <name type="scientific">Filobacillus milosensis</name>
    <dbReference type="NCBI Taxonomy" id="94137"/>
    <lineage>
        <taxon>Bacteria</taxon>
        <taxon>Bacillati</taxon>
        <taxon>Bacillota</taxon>
        <taxon>Bacilli</taxon>
        <taxon>Bacillales</taxon>
        <taxon>Bacillaceae</taxon>
        <taxon>Filobacillus</taxon>
    </lineage>
</organism>
<dbReference type="EMBL" id="SOPW01000024">
    <property type="protein sequence ID" value="TFB13584.1"/>
    <property type="molecule type" value="Genomic_DNA"/>
</dbReference>
<dbReference type="OrthoDB" id="9814402at2"/>
<dbReference type="Pfam" id="PF00309">
    <property type="entry name" value="Sigma54_AID"/>
    <property type="match status" value="1"/>
</dbReference>